<dbReference type="RefSeq" id="WP_054734710.1">
    <property type="nucleotide sequence ID" value="NZ_AZFZ01000029.1"/>
</dbReference>
<feature type="domain" description="Glycosyl transferase family 1" evidence="3">
    <location>
        <begin position="327"/>
        <end position="484"/>
    </location>
</feature>
<dbReference type="PATRIC" id="fig|1423786.4.peg.1414"/>
<dbReference type="Gene3D" id="3.40.50.2000">
    <property type="entry name" value="Glycogen Phosphorylase B"/>
    <property type="match status" value="2"/>
</dbReference>
<dbReference type="PANTHER" id="PTHR12526:SF629">
    <property type="entry name" value="TEICHURONIC ACID BIOSYNTHESIS GLYCOSYLTRANSFERASE TUAH-RELATED"/>
    <property type="match status" value="1"/>
</dbReference>
<accession>A0A0R1YNB0</accession>
<dbReference type="EMBL" id="AZFZ01000029">
    <property type="protein sequence ID" value="KRM43741.1"/>
    <property type="molecule type" value="Genomic_DNA"/>
</dbReference>
<evidence type="ECO:0000313" key="5">
    <source>
        <dbReference type="Proteomes" id="UP000051010"/>
    </source>
</evidence>
<dbReference type="AlphaFoldDB" id="A0A0R1YNB0"/>
<protein>
    <submittedName>
        <fullName evidence="4">Glycosyltransferase, group 1 family protein</fullName>
    </submittedName>
</protein>
<proteinExistence type="predicted"/>
<dbReference type="PANTHER" id="PTHR12526">
    <property type="entry name" value="GLYCOSYLTRANSFERASE"/>
    <property type="match status" value="1"/>
</dbReference>
<keyword evidence="1" id="KW-0328">Glycosyltransferase</keyword>
<dbReference type="SUPFAM" id="SSF53756">
    <property type="entry name" value="UDP-Glycosyltransferase/glycogen phosphorylase"/>
    <property type="match status" value="1"/>
</dbReference>
<keyword evidence="2 4" id="KW-0808">Transferase</keyword>
<reference evidence="4 5" key="1">
    <citation type="journal article" date="2015" name="Genome Announc.">
        <title>Expanding the biotechnology potential of lactobacilli through comparative genomics of 213 strains and associated genera.</title>
        <authorList>
            <person name="Sun Z."/>
            <person name="Harris H.M."/>
            <person name="McCann A."/>
            <person name="Guo C."/>
            <person name="Argimon S."/>
            <person name="Zhang W."/>
            <person name="Yang X."/>
            <person name="Jeffery I.B."/>
            <person name="Cooney J.C."/>
            <person name="Kagawa T.F."/>
            <person name="Liu W."/>
            <person name="Song Y."/>
            <person name="Salvetti E."/>
            <person name="Wrobel A."/>
            <person name="Rasinkangas P."/>
            <person name="Parkhill J."/>
            <person name="Rea M.C."/>
            <person name="O'Sullivan O."/>
            <person name="Ritari J."/>
            <person name="Douillard F.P."/>
            <person name="Paul Ross R."/>
            <person name="Yang R."/>
            <person name="Briner A.E."/>
            <person name="Felis G.E."/>
            <person name="de Vos W.M."/>
            <person name="Barrangou R."/>
            <person name="Klaenhammer T.R."/>
            <person name="Caufield P.W."/>
            <person name="Cui Y."/>
            <person name="Zhang H."/>
            <person name="O'Toole P.W."/>
        </authorList>
    </citation>
    <scope>NUCLEOTIDE SEQUENCE [LARGE SCALE GENOMIC DNA]</scope>
    <source>
        <strain evidence="4 5">DSM 18390</strain>
    </source>
</reference>
<evidence type="ECO:0000259" key="3">
    <source>
        <dbReference type="Pfam" id="PF00534"/>
    </source>
</evidence>
<organism evidence="4 5">
    <name type="scientific">Lentilactobacillus parafarraginis DSM 18390 = JCM 14109</name>
    <dbReference type="NCBI Taxonomy" id="1423786"/>
    <lineage>
        <taxon>Bacteria</taxon>
        <taxon>Bacillati</taxon>
        <taxon>Bacillota</taxon>
        <taxon>Bacilli</taxon>
        <taxon>Lactobacillales</taxon>
        <taxon>Lactobacillaceae</taxon>
        <taxon>Lentilactobacillus</taxon>
    </lineage>
</organism>
<evidence type="ECO:0000256" key="2">
    <source>
        <dbReference type="ARBA" id="ARBA00022679"/>
    </source>
</evidence>
<name>A0A0R1YNB0_9LACO</name>
<dbReference type="Proteomes" id="UP000051010">
    <property type="component" value="Unassembled WGS sequence"/>
</dbReference>
<sequence>MFFFLNDGINFNKSGIEHAQIKRLRLFNEYGQPAKIVTRQLAMNLHEITADAGIADKDFVNLFDFFQGTTMYKPQRFTMTDLDLPSDYTYEAEGDEKIHVKDHGQQIMIVAKRSKDDDRLNWVQYFGSNGRLVHMVWYDTRGFAALEQFFSFGTKLVSEQLLAPNGKVVYQRYRLPKRDGAADTSLQRIIDFHGRDYKFAGFNDLTTFFLDQLNYATGEANAIIVDRTFELAWAVQHMDTPIFKVMHLHNNHVNDSRDSQHSDLNFNYQYMITNRRRWDGIIALTPWQYDDFTKRFGKNRPKVYDIPGAVTDDAILKKPHVKWATRKPHSVIMVARLSPEKQQDDLIHAWKTVHQQVPDATLDFWGYSNGDTGKQLRELVTKLGLNDTITFNDYSNNISKVYEAAQLLILPSRAEGLPLTLVEAQAHGLPIIATDIKYGPRDVVNDTVDGFLIKNHDISALADKIIELLTHPKEIQEFSENAYKDSWKYSGQSVWKKWLQLVKDAQKQAQVPERIEVS</sequence>
<dbReference type="GO" id="GO:0016757">
    <property type="term" value="F:glycosyltransferase activity"/>
    <property type="evidence" value="ECO:0007669"/>
    <property type="project" value="UniProtKB-KW"/>
</dbReference>
<dbReference type="InterPro" id="IPR001296">
    <property type="entry name" value="Glyco_trans_1"/>
</dbReference>
<evidence type="ECO:0000313" key="4">
    <source>
        <dbReference type="EMBL" id="KRM43741.1"/>
    </source>
</evidence>
<dbReference type="Pfam" id="PF00534">
    <property type="entry name" value="Glycos_transf_1"/>
    <property type="match status" value="1"/>
</dbReference>
<comment type="caution">
    <text evidence="4">The sequence shown here is derived from an EMBL/GenBank/DDBJ whole genome shotgun (WGS) entry which is preliminary data.</text>
</comment>
<gene>
    <name evidence="4" type="ORF">FD47_GL001317</name>
</gene>
<evidence type="ECO:0000256" key="1">
    <source>
        <dbReference type="ARBA" id="ARBA00022676"/>
    </source>
</evidence>